<keyword evidence="8 10" id="KW-0472">Membrane</keyword>
<dbReference type="AlphaFoldDB" id="A0A4R8MBV9"/>
<dbReference type="InterPro" id="IPR045070">
    <property type="entry name" value="MATE_MepA-like"/>
</dbReference>
<dbReference type="CDD" id="cd13143">
    <property type="entry name" value="MATE_MepA_like"/>
    <property type="match status" value="1"/>
</dbReference>
<keyword evidence="12" id="KW-1185">Reference proteome</keyword>
<feature type="transmembrane region" description="Helical" evidence="10">
    <location>
        <begin position="418"/>
        <end position="436"/>
    </location>
</feature>
<feature type="transmembrane region" description="Helical" evidence="10">
    <location>
        <begin position="394"/>
        <end position="412"/>
    </location>
</feature>
<dbReference type="Proteomes" id="UP000295066">
    <property type="component" value="Unassembled WGS sequence"/>
</dbReference>
<dbReference type="InterPro" id="IPR051327">
    <property type="entry name" value="MATE_MepA_subfamily"/>
</dbReference>
<proteinExistence type="inferred from homology"/>
<keyword evidence="7 10" id="KW-1133">Transmembrane helix</keyword>
<evidence type="ECO:0000256" key="6">
    <source>
        <dbReference type="ARBA" id="ARBA00022692"/>
    </source>
</evidence>
<keyword evidence="5" id="KW-1003">Cell membrane</keyword>
<keyword evidence="9" id="KW-0046">Antibiotic resistance</keyword>
<evidence type="ECO:0000256" key="9">
    <source>
        <dbReference type="ARBA" id="ARBA00023251"/>
    </source>
</evidence>
<feature type="transmembrane region" description="Helical" evidence="10">
    <location>
        <begin position="229"/>
        <end position="248"/>
    </location>
</feature>
<dbReference type="InterPro" id="IPR002528">
    <property type="entry name" value="MATE_fam"/>
</dbReference>
<gene>
    <name evidence="11" type="ORF">C8D99_102161</name>
</gene>
<evidence type="ECO:0000256" key="8">
    <source>
        <dbReference type="ARBA" id="ARBA00023136"/>
    </source>
</evidence>
<evidence type="ECO:0000256" key="2">
    <source>
        <dbReference type="ARBA" id="ARBA00008417"/>
    </source>
</evidence>
<dbReference type="PIRSF" id="PIRSF006603">
    <property type="entry name" value="DinF"/>
    <property type="match status" value="1"/>
</dbReference>
<organism evidence="11 12">
    <name type="scientific">Aminivibrio pyruvatiphilus</name>
    <dbReference type="NCBI Taxonomy" id="1005740"/>
    <lineage>
        <taxon>Bacteria</taxon>
        <taxon>Thermotogati</taxon>
        <taxon>Synergistota</taxon>
        <taxon>Synergistia</taxon>
        <taxon>Synergistales</taxon>
        <taxon>Aminobacteriaceae</taxon>
        <taxon>Aminivibrio</taxon>
    </lineage>
</organism>
<dbReference type="NCBIfam" id="TIGR00797">
    <property type="entry name" value="matE"/>
    <property type="match status" value="1"/>
</dbReference>
<comment type="similarity">
    <text evidence="2">Belongs to the multi antimicrobial extrusion (MATE) (TC 2.A.66.1) family. MepA subfamily.</text>
</comment>
<evidence type="ECO:0000256" key="4">
    <source>
        <dbReference type="ARBA" id="ARBA00022448"/>
    </source>
</evidence>
<dbReference type="Pfam" id="PF01554">
    <property type="entry name" value="MatE"/>
    <property type="match status" value="2"/>
</dbReference>
<dbReference type="EMBL" id="SORI01000002">
    <property type="protein sequence ID" value="TDY63180.1"/>
    <property type="molecule type" value="Genomic_DNA"/>
</dbReference>
<accession>A0A4R8MBV9</accession>
<reference evidence="11 12" key="1">
    <citation type="submission" date="2019-03" db="EMBL/GenBank/DDBJ databases">
        <title>Genomic Encyclopedia of Type Strains, Phase IV (KMG-IV): sequencing the most valuable type-strain genomes for metagenomic binning, comparative biology and taxonomic classification.</title>
        <authorList>
            <person name="Goeker M."/>
        </authorList>
    </citation>
    <scope>NUCLEOTIDE SEQUENCE [LARGE SCALE GENOMIC DNA]</scope>
    <source>
        <strain evidence="11 12">DSM 25964</strain>
    </source>
</reference>
<evidence type="ECO:0000256" key="1">
    <source>
        <dbReference type="ARBA" id="ARBA00004651"/>
    </source>
</evidence>
<dbReference type="GO" id="GO:0042910">
    <property type="term" value="F:xenobiotic transmembrane transporter activity"/>
    <property type="evidence" value="ECO:0007669"/>
    <property type="project" value="InterPro"/>
</dbReference>
<dbReference type="GO" id="GO:0015297">
    <property type="term" value="F:antiporter activity"/>
    <property type="evidence" value="ECO:0007669"/>
    <property type="project" value="InterPro"/>
</dbReference>
<dbReference type="GO" id="GO:0046677">
    <property type="term" value="P:response to antibiotic"/>
    <property type="evidence" value="ECO:0007669"/>
    <property type="project" value="UniProtKB-KW"/>
</dbReference>
<dbReference type="PANTHER" id="PTHR43823">
    <property type="entry name" value="SPORULATION PROTEIN YKVU"/>
    <property type="match status" value="1"/>
</dbReference>
<dbReference type="OrthoDB" id="3432at2"/>
<feature type="transmembrane region" description="Helical" evidence="10">
    <location>
        <begin position="319"/>
        <end position="339"/>
    </location>
</feature>
<protein>
    <recommendedName>
        <fullName evidence="3">Multidrug export protein MepA</fullName>
    </recommendedName>
</protein>
<keyword evidence="4" id="KW-0813">Transport</keyword>
<feature type="transmembrane region" description="Helical" evidence="10">
    <location>
        <begin position="170"/>
        <end position="191"/>
    </location>
</feature>
<feature type="transmembrane region" description="Helical" evidence="10">
    <location>
        <begin position="59"/>
        <end position="79"/>
    </location>
</feature>
<dbReference type="PANTHER" id="PTHR43823:SF3">
    <property type="entry name" value="MULTIDRUG EXPORT PROTEIN MEPA"/>
    <property type="match status" value="1"/>
</dbReference>
<dbReference type="InterPro" id="IPR048279">
    <property type="entry name" value="MdtK-like"/>
</dbReference>
<evidence type="ECO:0000256" key="10">
    <source>
        <dbReference type="SAM" id="Phobius"/>
    </source>
</evidence>
<feature type="transmembrane region" description="Helical" evidence="10">
    <location>
        <begin position="137"/>
        <end position="158"/>
    </location>
</feature>
<dbReference type="GO" id="GO:0005886">
    <property type="term" value="C:plasma membrane"/>
    <property type="evidence" value="ECO:0007669"/>
    <property type="project" value="UniProtKB-SubCell"/>
</dbReference>
<evidence type="ECO:0000313" key="12">
    <source>
        <dbReference type="Proteomes" id="UP000295066"/>
    </source>
</evidence>
<feature type="transmembrane region" description="Helical" evidence="10">
    <location>
        <begin position="100"/>
        <end position="125"/>
    </location>
</feature>
<feature type="transmembrane region" description="Helical" evidence="10">
    <location>
        <begin position="197"/>
        <end position="217"/>
    </location>
</feature>
<comment type="subcellular location">
    <subcellularLocation>
        <location evidence="1">Cell membrane</location>
        <topology evidence="1">Multi-pass membrane protein</topology>
    </subcellularLocation>
</comment>
<evidence type="ECO:0000256" key="3">
    <source>
        <dbReference type="ARBA" id="ARBA00022106"/>
    </source>
</evidence>
<name>A0A4R8MBV9_9BACT</name>
<evidence type="ECO:0000256" key="5">
    <source>
        <dbReference type="ARBA" id="ARBA00022475"/>
    </source>
</evidence>
<feature type="transmembrane region" description="Helical" evidence="10">
    <location>
        <begin position="282"/>
        <end position="307"/>
    </location>
</feature>
<evidence type="ECO:0000256" key="7">
    <source>
        <dbReference type="ARBA" id="ARBA00022989"/>
    </source>
</evidence>
<feature type="transmembrane region" description="Helical" evidence="10">
    <location>
        <begin position="359"/>
        <end position="382"/>
    </location>
</feature>
<sequence>MADNTEALRSGPMGALLFRLSLPAALGMAVQASYSLVDAFFVGQGVGPAGITAVSMTFPLQMIIMAVAQAGGVGGASVISRSLGAGRRKRAEKTAGTVFFATWAAGLLLSVLWILLAPFLLRLIGTSGDILPLAEEYAAVLFLGAPFFAFSITANNFVRAEGNASFAMMTMIISAGINTLLDPLFILGFGWGVRGAAWATVISQGATALWLGWYYLAGRSLVAFRWKHFRFRASILAECISVGAAAFARQGAASLSLLAVNLALVSTGGDDAVAAYGIVNRVLLFAVMPVFGIVQGLLPVVGFNYGAKQHCRVVSALRISIGASTVLCAAGAVLFLTVPEEITGLFTSSPAVTALGTDAARMLALGMPLTGFQIMASGLFQAIGKARPSFALSLLRQVIFLIPLVTVLAPVFGTAGVWASFPAADLSAGLVTWLLYRKEMRRLRQSCGSGAEDSPAETGER</sequence>
<dbReference type="RefSeq" id="WP_133956097.1">
    <property type="nucleotide sequence ID" value="NZ_SORI01000002.1"/>
</dbReference>
<evidence type="ECO:0000313" key="11">
    <source>
        <dbReference type="EMBL" id="TDY63180.1"/>
    </source>
</evidence>
<comment type="caution">
    <text evidence="11">The sequence shown here is derived from an EMBL/GenBank/DDBJ whole genome shotgun (WGS) entry which is preliminary data.</text>
</comment>
<keyword evidence="6 10" id="KW-0812">Transmembrane</keyword>